<dbReference type="Proteomes" id="UP000032142">
    <property type="component" value="Unassembled WGS sequence"/>
</dbReference>
<evidence type="ECO:0000313" key="2">
    <source>
        <dbReference type="Proteomes" id="UP000032142"/>
    </source>
</evidence>
<keyword evidence="2" id="KW-1185">Reference proteome</keyword>
<protein>
    <submittedName>
        <fullName evidence="1">Uncharacterized protein</fullName>
    </submittedName>
</protein>
<dbReference type="AlphaFoldDB" id="A0A0B0PGJ8"/>
<sequence length="39" mass="4524">MKNVEFRFWLYKGLQVRLLHDLANGLAHGLVAWPCDPSQ</sequence>
<accession>A0A0B0PGJ8</accession>
<dbReference type="EMBL" id="KN425560">
    <property type="protein sequence ID" value="KHG23574.1"/>
    <property type="molecule type" value="Genomic_DNA"/>
</dbReference>
<evidence type="ECO:0000313" key="1">
    <source>
        <dbReference type="EMBL" id="KHG23574.1"/>
    </source>
</evidence>
<proteinExistence type="predicted"/>
<organism evidence="1 2">
    <name type="scientific">Gossypium arboreum</name>
    <name type="common">Tree cotton</name>
    <name type="synonym">Gossypium nanking</name>
    <dbReference type="NCBI Taxonomy" id="29729"/>
    <lineage>
        <taxon>Eukaryota</taxon>
        <taxon>Viridiplantae</taxon>
        <taxon>Streptophyta</taxon>
        <taxon>Embryophyta</taxon>
        <taxon>Tracheophyta</taxon>
        <taxon>Spermatophyta</taxon>
        <taxon>Magnoliopsida</taxon>
        <taxon>eudicotyledons</taxon>
        <taxon>Gunneridae</taxon>
        <taxon>Pentapetalae</taxon>
        <taxon>rosids</taxon>
        <taxon>malvids</taxon>
        <taxon>Malvales</taxon>
        <taxon>Malvaceae</taxon>
        <taxon>Malvoideae</taxon>
        <taxon>Gossypium</taxon>
    </lineage>
</organism>
<gene>
    <name evidence="1" type="ORF">F383_28769</name>
</gene>
<reference evidence="2" key="1">
    <citation type="submission" date="2014-09" db="EMBL/GenBank/DDBJ databases">
        <authorList>
            <person name="Mudge J."/>
            <person name="Ramaraj T."/>
            <person name="Lindquist I.E."/>
            <person name="Bharti A.K."/>
            <person name="Sundararajan A."/>
            <person name="Cameron C.T."/>
            <person name="Woodward J.E."/>
            <person name="May G.D."/>
            <person name="Brubaker C."/>
            <person name="Broadhvest J."/>
            <person name="Wilkins T.A."/>
        </authorList>
    </citation>
    <scope>NUCLEOTIDE SEQUENCE</scope>
    <source>
        <strain evidence="2">cv. AKA8401</strain>
    </source>
</reference>
<name>A0A0B0PGJ8_GOSAR</name>